<dbReference type="InterPro" id="IPR020846">
    <property type="entry name" value="MFS_dom"/>
</dbReference>
<feature type="transmembrane region" description="Helical" evidence="7">
    <location>
        <begin position="174"/>
        <end position="195"/>
    </location>
</feature>
<dbReference type="InterPro" id="IPR011701">
    <property type="entry name" value="MFS"/>
</dbReference>
<evidence type="ECO:0000256" key="5">
    <source>
        <dbReference type="ARBA" id="ARBA00022989"/>
    </source>
</evidence>
<feature type="transmembrane region" description="Helical" evidence="7">
    <location>
        <begin position="110"/>
        <end position="132"/>
    </location>
</feature>
<dbReference type="PROSITE" id="PS50850">
    <property type="entry name" value="MFS"/>
    <property type="match status" value="1"/>
</dbReference>
<keyword evidence="3" id="KW-1003">Cell membrane</keyword>
<dbReference type="EMBL" id="JACHIV010000001">
    <property type="protein sequence ID" value="MBB5070189.1"/>
    <property type="molecule type" value="Genomic_DNA"/>
</dbReference>
<dbReference type="PANTHER" id="PTHR23517">
    <property type="entry name" value="RESISTANCE PROTEIN MDTM, PUTATIVE-RELATED-RELATED"/>
    <property type="match status" value="1"/>
</dbReference>
<feature type="transmembrane region" description="Helical" evidence="7">
    <location>
        <begin position="310"/>
        <end position="334"/>
    </location>
</feature>
<feature type="transmembrane region" description="Helical" evidence="7">
    <location>
        <begin position="375"/>
        <end position="395"/>
    </location>
</feature>
<evidence type="ECO:0000256" key="3">
    <source>
        <dbReference type="ARBA" id="ARBA00022475"/>
    </source>
</evidence>
<dbReference type="Gene3D" id="1.20.1250.20">
    <property type="entry name" value="MFS general substrate transporter like domains"/>
    <property type="match status" value="1"/>
</dbReference>
<protein>
    <submittedName>
        <fullName evidence="9">MFS family permease</fullName>
    </submittedName>
</protein>
<evidence type="ECO:0000256" key="1">
    <source>
        <dbReference type="ARBA" id="ARBA00004651"/>
    </source>
</evidence>
<evidence type="ECO:0000256" key="7">
    <source>
        <dbReference type="SAM" id="Phobius"/>
    </source>
</evidence>
<feature type="transmembrane region" description="Helical" evidence="7">
    <location>
        <begin position="144"/>
        <end position="168"/>
    </location>
</feature>
<accession>A0A840NLN0</accession>
<dbReference type="AlphaFoldDB" id="A0A840NLN0"/>
<keyword evidence="6 7" id="KW-0472">Membrane</keyword>
<feature type="transmembrane region" description="Helical" evidence="7">
    <location>
        <begin position="14"/>
        <end position="34"/>
    </location>
</feature>
<evidence type="ECO:0000256" key="6">
    <source>
        <dbReference type="ARBA" id="ARBA00023136"/>
    </source>
</evidence>
<keyword evidence="10" id="KW-1185">Reference proteome</keyword>
<dbReference type="InterPro" id="IPR050171">
    <property type="entry name" value="MFS_Transporters"/>
</dbReference>
<evidence type="ECO:0000256" key="2">
    <source>
        <dbReference type="ARBA" id="ARBA00022448"/>
    </source>
</evidence>
<dbReference type="GO" id="GO:0022857">
    <property type="term" value="F:transmembrane transporter activity"/>
    <property type="evidence" value="ECO:0007669"/>
    <property type="project" value="InterPro"/>
</dbReference>
<keyword evidence="5 7" id="KW-1133">Transmembrane helix</keyword>
<reference evidence="9 10" key="1">
    <citation type="submission" date="2020-08" db="EMBL/GenBank/DDBJ databases">
        <title>Sequencing the genomes of 1000 actinobacteria strains.</title>
        <authorList>
            <person name="Klenk H.-P."/>
        </authorList>
    </citation>
    <scope>NUCLEOTIDE SEQUENCE [LARGE SCALE GENOMIC DNA]</scope>
    <source>
        <strain evidence="9 10">DSM 45582</strain>
    </source>
</reference>
<proteinExistence type="predicted"/>
<evidence type="ECO:0000313" key="9">
    <source>
        <dbReference type="EMBL" id="MBB5070189.1"/>
    </source>
</evidence>
<dbReference type="Proteomes" id="UP000580474">
    <property type="component" value="Unassembled WGS sequence"/>
</dbReference>
<feature type="transmembrane region" description="Helical" evidence="7">
    <location>
        <begin position="54"/>
        <end position="73"/>
    </location>
</feature>
<organism evidence="9 10">
    <name type="scientific">Saccharopolyspora gloriosae</name>
    <dbReference type="NCBI Taxonomy" id="455344"/>
    <lineage>
        <taxon>Bacteria</taxon>
        <taxon>Bacillati</taxon>
        <taxon>Actinomycetota</taxon>
        <taxon>Actinomycetes</taxon>
        <taxon>Pseudonocardiales</taxon>
        <taxon>Pseudonocardiaceae</taxon>
        <taxon>Saccharopolyspora</taxon>
    </lineage>
</organism>
<evidence type="ECO:0000256" key="4">
    <source>
        <dbReference type="ARBA" id="ARBA00022692"/>
    </source>
</evidence>
<gene>
    <name evidence="9" type="ORF">BJ969_003277</name>
</gene>
<dbReference type="SUPFAM" id="SSF103473">
    <property type="entry name" value="MFS general substrate transporter"/>
    <property type="match status" value="1"/>
</dbReference>
<evidence type="ECO:0000259" key="8">
    <source>
        <dbReference type="PROSITE" id="PS50850"/>
    </source>
</evidence>
<comment type="subcellular location">
    <subcellularLocation>
        <location evidence="1">Cell membrane</location>
        <topology evidence="1">Multi-pass membrane protein</topology>
    </subcellularLocation>
</comment>
<feature type="transmembrane region" description="Helical" evidence="7">
    <location>
        <begin position="346"/>
        <end position="369"/>
    </location>
</feature>
<keyword evidence="2" id="KW-0813">Transport</keyword>
<feature type="transmembrane region" description="Helical" evidence="7">
    <location>
        <begin position="284"/>
        <end position="304"/>
    </location>
</feature>
<feature type="transmembrane region" description="Helical" evidence="7">
    <location>
        <begin position="216"/>
        <end position="236"/>
    </location>
</feature>
<keyword evidence="4 7" id="KW-0812">Transmembrane</keyword>
<dbReference type="GO" id="GO:0005886">
    <property type="term" value="C:plasma membrane"/>
    <property type="evidence" value="ECO:0007669"/>
    <property type="project" value="UniProtKB-SubCell"/>
</dbReference>
<feature type="domain" description="Major facilitator superfamily (MFS) profile" evidence="8">
    <location>
        <begin position="16"/>
        <end position="400"/>
    </location>
</feature>
<sequence>MHESDSTLARPRRLARGAAFAVSAAVIGLCLAAATAPAPLYKLYQAQWGFSTPALTLVYAVYCVGVLVALLLFGRLSDSWGRRPVIIAGLVGLLAAMAVFLNAYSVSWLFVARGLQGLATGIAISAAGAALLEFAPPAEPGRGGLLNAVASSLGVGCGGLFGAVLVQFSPSPLVVPFAVLAVLVAALVVTAAFLPETVARGSGPRRLRFAGPRVPRGIRAPFVLSGLGITAAWANVGLYQSLVPTLAPALLRSQTYLAAGLAIFALGGASAVAPLLLKARATSTLIAGGLVTLVAGVAIMALSLEFPAPVLFIAASLVIGTGVGTSMVGSIRLVGEIAPPTHRASVMAAFYVVAYCAISVPAVIVGFLVREIGTTATFQLFAATIALLSLTALAVNRQVLRPARKTPAPALARDRN</sequence>
<comment type="caution">
    <text evidence="9">The sequence shown here is derived from an EMBL/GenBank/DDBJ whole genome shotgun (WGS) entry which is preliminary data.</text>
</comment>
<dbReference type="RefSeq" id="WP_184479753.1">
    <property type="nucleotide sequence ID" value="NZ_JACHIV010000001.1"/>
</dbReference>
<dbReference type="Pfam" id="PF07690">
    <property type="entry name" value="MFS_1"/>
    <property type="match status" value="1"/>
</dbReference>
<evidence type="ECO:0000313" key="10">
    <source>
        <dbReference type="Proteomes" id="UP000580474"/>
    </source>
</evidence>
<feature type="transmembrane region" description="Helical" evidence="7">
    <location>
        <begin position="256"/>
        <end position="277"/>
    </location>
</feature>
<feature type="transmembrane region" description="Helical" evidence="7">
    <location>
        <begin position="85"/>
        <end position="104"/>
    </location>
</feature>
<dbReference type="InterPro" id="IPR036259">
    <property type="entry name" value="MFS_trans_sf"/>
</dbReference>
<name>A0A840NLN0_9PSEU</name>